<dbReference type="Gene3D" id="3.80.30.20">
    <property type="entry name" value="tm_1862 like domain"/>
    <property type="match status" value="1"/>
</dbReference>
<dbReference type="RefSeq" id="WP_259961790.1">
    <property type="nucleotide sequence ID" value="NZ_JAOAMV010000003.1"/>
</dbReference>
<dbReference type="Gene3D" id="3.40.50.12160">
    <property type="entry name" value="Methylthiotransferase, N-terminal domain"/>
    <property type="match status" value="1"/>
</dbReference>
<keyword evidence="5 8" id="KW-0479">Metal-binding</keyword>
<feature type="binding site" evidence="8">
    <location>
        <position position="22"/>
    </location>
    <ligand>
        <name>[4Fe-4S] cluster</name>
        <dbReference type="ChEBI" id="CHEBI:49883"/>
        <label>1</label>
    </ligand>
</feature>
<dbReference type="EC" id="2.8.4.4" evidence="8"/>
<dbReference type="GO" id="GO:0103039">
    <property type="term" value="F:protein methylthiotransferase activity"/>
    <property type="evidence" value="ECO:0007669"/>
    <property type="project" value="UniProtKB-EC"/>
</dbReference>
<dbReference type="FunFam" id="3.40.50.12160:FF:000002">
    <property type="entry name" value="Ribosomal protein S12 methylthiotransferase RimO"/>
    <property type="match status" value="1"/>
</dbReference>
<organism evidence="12 13">
    <name type="scientific">Tsuneonella litorea</name>
    <dbReference type="NCBI Taxonomy" id="2976475"/>
    <lineage>
        <taxon>Bacteria</taxon>
        <taxon>Pseudomonadati</taxon>
        <taxon>Pseudomonadota</taxon>
        <taxon>Alphaproteobacteria</taxon>
        <taxon>Sphingomonadales</taxon>
        <taxon>Erythrobacteraceae</taxon>
        <taxon>Tsuneonella</taxon>
    </lineage>
</organism>
<feature type="binding site" evidence="8">
    <location>
        <position position="58"/>
    </location>
    <ligand>
        <name>[4Fe-4S] cluster</name>
        <dbReference type="ChEBI" id="CHEBI:49883"/>
        <label>1</label>
    </ligand>
</feature>
<dbReference type="InterPro" id="IPR002792">
    <property type="entry name" value="TRAM_dom"/>
</dbReference>
<dbReference type="SFLD" id="SFLDF00274">
    <property type="entry name" value="ribosomal_protein_S12_methylth"/>
    <property type="match status" value="1"/>
</dbReference>
<sequence length="471" mass="51214">MTSPTISTIPDQKKVGMVSLGCPKALVDSERILTSLRADGYAMSPDYAGADVVLVNTCGFLDSAKEESLEAIGEAIAENGRVIVTGCMGEEADLIRARFPQVLAVTGAHQYEAVVEAVREAAPPSQGPFVDLIPQPDVKLTPRHYSYLKISEGCNHSCAFCIIPQLRGKLASRRIDAVLREAEKLVAAGTKELLVISQDTSAYGVDIRHEPRQFHGREVRAHMTDLARELCQLRTPEGDTPWVRLHYVYPYPHVDAVIPLMAEGLLTPYLDIPFQHASPKVLRAMKRPANEAKVLERVKAWRAIAPDLTIRSSFVVGFPGETEDDFAYLLDWLEEAQLDRVGAFRFEPVAGAQANDLPDPVPEAVKEERYARLMEVTERISAARLAAKVGRTLPVIVDEVGEPDEDGDIGATARSQADAPEIDGQVFLRNVPASLRQGDFAQVLVEDADAHDLYGVVTGQGASSAGSRSGG</sequence>
<dbReference type="InterPro" id="IPR005839">
    <property type="entry name" value="Methylthiotransferase"/>
</dbReference>
<dbReference type="GO" id="GO:0006400">
    <property type="term" value="P:tRNA modification"/>
    <property type="evidence" value="ECO:0007669"/>
    <property type="project" value="InterPro"/>
</dbReference>
<dbReference type="SFLD" id="SFLDS00029">
    <property type="entry name" value="Radical_SAM"/>
    <property type="match status" value="1"/>
</dbReference>
<dbReference type="GO" id="GO:0005840">
    <property type="term" value="C:ribosome"/>
    <property type="evidence" value="ECO:0007669"/>
    <property type="project" value="UniProtKB-KW"/>
</dbReference>
<dbReference type="InterPro" id="IPR013848">
    <property type="entry name" value="Methylthiotransferase_N"/>
</dbReference>
<dbReference type="PANTHER" id="PTHR43837">
    <property type="entry name" value="RIBOSOMAL PROTEIN S12 METHYLTHIOTRANSFERASE RIMO"/>
    <property type="match status" value="1"/>
</dbReference>
<protein>
    <recommendedName>
        <fullName evidence="8">Ribosomal protein uS12 methylthiotransferase RimO</fullName>
        <shortName evidence="8">uS12 MTTase</shortName>
        <shortName evidence="8">uS12 methylthiotransferase</shortName>
        <ecNumber evidence="8">2.8.4.4</ecNumber>
    </recommendedName>
    <alternativeName>
        <fullName evidence="8">Ribosomal protein uS12 (aspartate-C(3))-methylthiotransferase</fullName>
    </alternativeName>
    <alternativeName>
        <fullName evidence="8">Ribosome maturation factor RimO</fullName>
    </alternativeName>
</protein>
<keyword evidence="2 8" id="KW-0963">Cytoplasm</keyword>
<feature type="binding site" evidence="8">
    <location>
        <position position="87"/>
    </location>
    <ligand>
        <name>[4Fe-4S] cluster</name>
        <dbReference type="ChEBI" id="CHEBI:49883"/>
        <label>1</label>
    </ligand>
</feature>
<evidence type="ECO:0000256" key="3">
    <source>
        <dbReference type="ARBA" id="ARBA00022679"/>
    </source>
</evidence>
<dbReference type="Pfam" id="PF04055">
    <property type="entry name" value="Radical_SAM"/>
    <property type="match status" value="1"/>
</dbReference>
<dbReference type="CDD" id="cd01335">
    <property type="entry name" value="Radical_SAM"/>
    <property type="match status" value="1"/>
</dbReference>
<dbReference type="InterPro" id="IPR023404">
    <property type="entry name" value="rSAM_horseshoe"/>
</dbReference>
<feature type="domain" description="Radical SAM core" evidence="11">
    <location>
        <begin position="140"/>
        <end position="383"/>
    </location>
</feature>
<keyword evidence="13" id="KW-1185">Reference proteome</keyword>
<dbReference type="InterPro" id="IPR005840">
    <property type="entry name" value="Ribosomal_uS12_MeSTrfase_RimO"/>
</dbReference>
<evidence type="ECO:0000256" key="7">
    <source>
        <dbReference type="ARBA" id="ARBA00023014"/>
    </source>
</evidence>
<dbReference type="PANTHER" id="PTHR43837:SF1">
    <property type="entry name" value="RIBOSOMAL PROTEIN US12 METHYLTHIOTRANSFERASE RIMO"/>
    <property type="match status" value="1"/>
</dbReference>
<feature type="binding site" evidence="8">
    <location>
        <position position="158"/>
    </location>
    <ligand>
        <name>[4Fe-4S] cluster</name>
        <dbReference type="ChEBI" id="CHEBI:49883"/>
        <label>2</label>
        <note>4Fe-4S-S-AdoMet</note>
    </ligand>
</feature>
<dbReference type="InterPro" id="IPR038135">
    <property type="entry name" value="Methylthiotransferase_N_sf"/>
</dbReference>
<dbReference type="HAMAP" id="MF_01865">
    <property type="entry name" value="MTTase_RimO"/>
    <property type="match status" value="1"/>
</dbReference>
<comment type="catalytic activity">
    <reaction evidence="8">
        <text>L-aspartate(89)-[ribosomal protein uS12]-hydrogen + (sulfur carrier)-SH + AH2 + 2 S-adenosyl-L-methionine = 3-methylsulfanyl-L-aspartate(89)-[ribosomal protein uS12]-hydrogen + (sulfur carrier)-H + 5'-deoxyadenosine + L-methionine + A + S-adenosyl-L-homocysteine + 2 H(+)</text>
        <dbReference type="Rhea" id="RHEA:37087"/>
        <dbReference type="Rhea" id="RHEA-COMP:10460"/>
        <dbReference type="Rhea" id="RHEA-COMP:10461"/>
        <dbReference type="Rhea" id="RHEA-COMP:14737"/>
        <dbReference type="Rhea" id="RHEA-COMP:14739"/>
        <dbReference type="ChEBI" id="CHEBI:13193"/>
        <dbReference type="ChEBI" id="CHEBI:15378"/>
        <dbReference type="ChEBI" id="CHEBI:17319"/>
        <dbReference type="ChEBI" id="CHEBI:17499"/>
        <dbReference type="ChEBI" id="CHEBI:29917"/>
        <dbReference type="ChEBI" id="CHEBI:29961"/>
        <dbReference type="ChEBI" id="CHEBI:57844"/>
        <dbReference type="ChEBI" id="CHEBI:57856"/>
        <dbReference type="ChEBI" id="CHEBI:59789"/>
        <dbReference type="ChEBI" id="CHEBI:64428"/>
        <dbReference type="ChEBI" id="CHEBI:73599"/>
        <dbReference type="EC" id="2.8.4.4"/>
    </reaction>
</comment>
<name>A0A9X2W1J3_9SPHN</name>
<accession>A0A9X2W1J3</accession>
<evidence type="ECO:0000313" key="13">
    <source>
        <dbReference type="Proteomes" id="UP001142648"/>
    </source>
</evidence>
<evidence type="ECO:0000256" key="1">
    <source>
        <dbReference type="ARBA" id="ARBA00022485"/>
    </source>
</evidence>
<keyword evidence="6 8" id="KW-0408">Iron</keyword>
<comment type="function">
    <text evidence="8">Catalyzes the methylthiolation of an aspartic acid residue of ribosomal protein uS12.</text>
</comment>
<dbReference type="SFLD" id="SFLDG01061">
    <property type="entry name" value="methylthiotransferase"/>
    <property type="match status" value="1"/>
</dbReference>
<evidence type="ECO:0000256" key="8">
    <source>
        <dbReference type="HAMAP-Rule" id="MF_01865"/>
    </source>
</evidence>
<evidence type="ECO:0000256" key="4">
    <source>
        <dbReference type="ARBA" id="ARBA00022691"/>
    </source>
</evidence>
<dbReference type="SMART" id="SM00729">
    <property type="entry name" value="Elp3"/>
    <property type="match status" value="1"/>
</dbReference>
<dbReference type="InterPro" id="IPR006638">
    <property type="entry name" value="Elp3/MiaA/NifB-like_rSAM"/>
</dbReference>
<comment type="subcellular location">
    <subcellularLocation>
        <location evidence="8">Cytoplasm</location>
    </subcellularLocation>
</comment>
<dbReference type="NCBIfam" id="TIGR01125">
    <property type="entry name" value="30S ribosomal protein S12 methylthiotransferase RimO"/>
    <property type="match status" value="1"/>
</dbReference>
<feature type="binding site" evidence="8">
    <location>
        <position position="154"/>
    </location>
    <ligand>
        <name>[4Fe-4S] cluster</name>
        <dbReference type="ChEBI" id="CHEBI:49883"/>
        <label>2</label>
        <note>4Fe-4S-S-AdoMet</note>
    </ligand>
</feature>
<dbReference type="PROSITE" id="PS01278">
    <property type="entry name" value="MTTASE_RADICAL"/>
    <property type="match status" value="1"/>
</dbReference>
<evidence type="ECO:0000259" key="11">
    <source>
        <dbReference type="PROSITE" id="PS51918"/>
    </source>
</evidence>
<dbReference type="Proteomes" id="UP001142648">
    <property type="component" value="Unassembled WGS sequence"/>
</dbReference>
<keyword evidence="7 8" id="KW-0411">Iron-sulfur</keyword>
<evidence type="ECO:0000256" key="5">
    <source>
        <dbReference type="ARBA" id="ARBA00022723"/>
    </source>
</evidence>
<comment type="similarity">
    <text evidence="8">Belongs to the methylthiotransferase family. RimO subfamily.</text>
</comment>
<feature type="domain" description="MTTase N-terminal" evidence="10">
    <location>
        <begin position="13"/>
        <end position="123"/>
    </location>
</feature>
<dbReference type="InterPro" id="IPR020612">
    <property type="entry name" value="Methylthiotransferase_CS"/>
</dbReference>
<dbReference type="Gene3D" id="2.40.50.140">
    <property type="entry name" value="Nucleic acid-binding proteins"/>
    <property type="match status" value="1"/>
</dbReference>
<dbReference type="InterPro" id="IPR012340">
    <property type="entry name" value="NA-bd_OB-fold"/>
</dbReference>
<feature type="binding site" evidence="8">
    <location>
        <position position="161"/>
    </location>
    <ligand>
        <name>[4Fe-4S] cluster</name>
        <dbReference type="ChEBI" id="CHEBI:49883"/>
        <label>2</label>
        <note>4Fe-4S-S-AdoMet</note>
    </ligand>
</feature>
<dbReference type="SUPFAM" id="SSF102114">
    <property type="entry name" value="Radical SAM enzymes"/>
    <property type="match status" value="1"/>
</dbReference>
<dbReference type="EMBL" id="JAOAMV010000003">
    <property type="protein sequence ID" value="MCT2558928.1"/>
    <property type="molecule type" value="Genomic_DNA"/>
</dbReference>
<dbReference type="PROSITE" id="PS51918">
    <property type="entry name" value="RADICAL_SAM"/>
    <property type="match status" value="1"/>
</dbReference>
<comment type="cofactor">
    <cofactor evidence="8">
        <name>[4Fe-4S] cluster</name>
        <dbReference type="ChEBI" id="CHEBI:49883"/>
    </cofactor>
    <text evidence="8">Binds 2 [4Fe-4S] clusters. One cluster is coordinated with 3 cysteines and an exchangeable S-adenosyl-L-methionine.</text>
</comment>
<dbReference type="InterPro" id="IPR058240">
    <property type="entry name" value="rSAM_sf"/>
</dbReference>
<dbReference type="FunFam" id="3.80.30.20:FF:000001">
    <property type="entry name" value="tRNA-2-methylthio-N(6)-dimethylallyladenosine synthase 2"/>
    <property type="match status" value="1"/>
</dbReference>
<dbReference type="PROSITE" id="PS51449">
    <property type="entry name" value="MTTASE_N"/>
    <property type="match status" value="1"/>
</dbReference>
<evidence type="ECO:0000256" key="6">
    <source>
        <dbReference type="ARBA" id="ARBA00023004"/>
    </source>
</evidence>
<dbReference type="PROSITE" id="PS50926">
    <property type="entry name" value="TRAM"/>
    <property type="match status" value="1"/>
</dbReference>
<keyword evidence="4 8" id="KW-0949">S-adenosyl-L-methionine</keyword>
<dbReference type="GO" id="GO:0051539">
    <property type="term" value="F:4 iron, 4 sulfur cluster binding"/>
    <property type="evidence" value="ECO:0007669"/>
    <property type="project" value="UniProtKB-UniRule"/>
</dbReference>
<dbReference type="GO" id="GO:0046872">
    <property type="term" value="F:metal ion binding"/>
    <property type="evidence" value="ECO:0007669"/>
    <property type="project" value="UniProtKB-KW"/>
</dbReference>
<evidence type="ECO:0000259" key="9">
    <source>
        <dbReference type="PROSITE" id="PS50926"/>
    </source>
</evidence>
<dbReference type="NCBIfam" id="TIGR00089">
    <property type="entry name" value="MiaB/RimO family radical SAM methylthiotransferase"/>
    <property type="match status" value="1"/>
</dbReference>
<keyword evidence="1 8" id="KW-0004">4Fe-4S</keyword>
<keyword evidence="12" id="KW-0689">Ribosomal protein</keyword>
<reference evidence="12" key="1">
    <citation type="submission" date="2022-09" db="EMBL/GenBank/DDBJ databases">
        <title>The genome sequence of Tsuneonella sp. YG55.</title>
        <authorList>
            <person name="Liu Y."/>
        </authorList>
    </citation>
    <scope>NUCLEOTIDE SEQUENCE</scope>
    <source>
        <strain evidence="12">YG55</strain>
    </source>
</reference>
<feature type="domain" description="TRAM" evidence="9">
    <location>
        <begin position="386"/>
        <end position="459"/>
    </location>
</feature>
<dbReference type="Pfam" id="PF18693">
    <property type="entry name" value="TRAM_2"/>
    <property type="match status" value="1"/>
</dbReference>
<comment type="caution">
    <text evidence="12">The sequence shown here is derived from an EMBL/GenBank/DDBJ whole genome shotgun (WGS) entry which is preliminary data.</text>
</comment>
<evidence type="ECO:0000259" key="10">
    <source>
        <dbReference type="PROSITE" id="PS51449"/>
    </source>
</evidence>
<dbReference type="Pfam" id="PF00919">
    <property type="entry name" value="UPF0004"/>
    <property type="match status" value="1"/>
</dbReference>
<keyword evidence="3 8" id="KW-0808">Transferase</keyword>
<evidence type="ECO:0000256" key="2">
    <source>
        <dbReference type="ARBA" id="ARBA00022490"/>
    </source>
</evidence>
<dbReference type="GO" id="GO:0035599">
    <property type="term" value="F:aspartic acid methylthiotransferase activity"/>
    <property type="evidence" value="ECO:0007669"/>
    <property type="project" value="TreeGrafter"/>
</dbReference>
<gene>
    <name evidence="8 12" type="primary">rimO</name>
    <name evidence="12" type="ORF">N0B51_08045</name>
</gene>
<dbReference type="AlphaFoldDB" id="A0A9X2W1J3"/>
<evidence type="ECO:0000313" key="12">
    <source>
        <dbReference type="EMBL" id="MCT2558928.1"/>
    </source>
</evidence>
<dbReference type="SFLD" id="SFLDG01082">
    <property type="entry name" value="B12-binding_domain_containing"/>
    <property type="match status" value="1"/>
</dbReference>
<proteinExistence type="inferred from homology"/>
<dbReference type="GO" id="GO:0005829">
    <property type="term" value="C:cytosol"/>
    <property type="evidence" value="ECO:0007669"/>
    <property type="project" value="TreeGrafter"/>
</dbReference>
<keyword evidence="12" id="KW-0687">Ribonucleoprotein</keyword>
<dbReference type="InterPro" id="IPR007197">
    <property type="entry name" value="rSAM"/>
</dbReference>